<organism evidence="1 2">
    <name type="scientific">Vagococcus carniphilus</name>
    <dbReference type="NCBI Taxonomy" id="218144"/>
    <lineage>
        <taxon>Bacteria</taxon>
        <taxon>Bacillati</taxon>
        <taxon>Bacillota</taxon>
        <taxon>Bacilli</taxon>
        <taxon>Lactobacillales</taxon>
        <taxon>Enterococcaceae</taxon>
        <taxon>Vagococcus</taxon>
    </lineage>
</organism>
<comment type="caution">
    <text evidence="1">The sequence shown here is derived from an EMBL/GenBank/DDBJ whole genome shotgun (WGS) entry which is preliminary data.</text>
</comment>
<reference evidence="1" key="1">
    <citation type="submission" date="2023-03" db="EMBL/GenBank/DDBJ databases">
        <authorList>
            <person name="Shen W."/>
            <person name="Cai J."/>
        </authorList>
    </citation>
    <scope>NUCLEOTIDE SEQUENCE</scope>
    <source>
        <strain evidence="1">P96-3</strain>
    </source>
</reference>
<dbReference type="AlphaFoldDB" id="A0AAW8U6P0"/>
<protein>
    <submittedName>
        <fullName evidence="1">CRISPR-associated protein Csn2-St</fullName>
    </submittedName>
</protein>
<accession>A0AAW8U6P0</accession>
<dbReference type="Proteomes" id="UP001268577">
    <property type="component" value="Unassembled WGS sequence"/>
</dbReference>
<name>A0AAW8U6P0_9ENTE</name>
<dbReference type="EMBL" id="JARQBZ010000010">
    <property type="protein sequence ID" value="MDT2833805.1"/>
    <property type="molecule type" value="Genomic_DNA"/>
</dbReference>
<proteinExistence type="predicted"/>
<evidence type="ECO:0000313" key="1">
    <source>
        <dbReference type="EMBL" id="MDT2833805.1"/>
    </source>
</evidence>
<sequence>MTNLKIEYESGQFIDVDLSDYLLFVGGQNDWKRKIIRSLKRFNVSKTLDELEEGIYGENGIEFYYNEKQLKSKDTNFMFLEDNKSIYNQLSFTKGNLMYQELLEIQHEVDITRQMEILNNELINLEVILNEHLSQFSNSIGSSLGSLLFTDILKNNLSLSYFTEQRDYPLEMINSSELLDEYVKLLESMIKRDEEMVWLAIINPESFMEPHDFQYLFEELKRLSSETKQLKFFVFSNRSLELPYTSEDIGKTILLYDYYEQMPEYEIFEQSIERHYPDELKLSESEIVSSFYRISHLIGEEITGDSYISEKDMVLLKVINNLLEINVCTETSVQTLSQLEKAFLKENN</sequence>
<evidence type="ECO:0000313" key="2">
    <source>
        <dbReference type="Proteomes" id="UP001268577"/>
    </source>
</evidence>
<dbReference type="RefSeq" id="WP_311867339.1">
    <property type="nucleotide sequence ID" value="NZ_JARQBZ010000010.1"/>
</dbReference>
<gene>
    <name evidence="1" type="primary">csn2-St</name>
    <name evidence="1" type="ORF">P7H70_07030</name>
</gene>